<keyword evidence="2" id="KW-0004">4Fe-4S</keyword>
<feature type="transmembrane region" description="Helical" evidence="7">
    <location>
        <begin position="185"/>
        <end position="207"/>
    </location>
</feature>
<dbReference type="SUPFAM" id="SSF54862">
    <property type="entry name" value="4Fe-4S ferredoxins"/>
    <property type="match status" value="1"/>
</dbReference>
<dbReference type="InterPro" id="IPR014116">
    <property type="entry name" value="Cyt_c_oxidase_cbb3_FixG"/>
</dbReference>
<keyword evidence="10" id="KW-1185">Reference proteome</keyword>
<dbReference type="EMBL" id="CP007501">
    <property type="protein sequence ID" value="AKD25955.1"/>
    <property type="molecule type" value="Genomic_DNA"/>
</dbReference>
<organism evidence="9 10">
    <name type="scientific">Polynucleobacter duraquae</name>
    <dbReference type="NCBI Taxonomy" id="1835254"/>
    <lineage>
        <taxon>Bacteria</taxon>
        <taxon>Pseudomonadati</taxon>
        <taxon>Pseudomonadota</taxon>
        <taxon>Betaproteobacteria</taxon>
        <taxon>Burkholderiales</taxon>
        <taxon>Burkholderiaceae</taxon>
        <taxon>Polynucleobacter</taxon>
    </lineage>
</organism>
<dbReference type="GO" id="GO:0046872">
    <property type="term" value="F:metal ion binding"/>
    <property type="evidence" value="ECO:0007669"/>
    <property type="project" value="UniProtKB-KW"/>
</dbReference>
<dbReference type="InterPro" id="IPR017896">
    <property type="entry name" value="4Fe4S_Fe-S-bd"/>
</dbReference>
<dbReference type="PROSITE" id="PS00198">
    <property type="entry name" value="4FE4S_FER_1"/>
    <property type="match status" value="1"/>
</dbReference>
<keyword evidence="7" id="KW-1133">Transmembrane helix</keyword>
<dbReference type="KEGG" id="pdq:CL55_00016220"/>
<dbReference type="RefSeq" id="WP_046330646.1">
    <property type="nucleotide sequence ID" value="NZ_CP007501.1"/>
</dbReference>
<dbReference type="Pfam" id="PF13746">
    <property type="entry name" value="Fer4_18"/>
    <property type="match status" value="1"/>
</dbReference>
<dbReference type="OrthoDB" id="9811700at2"/>
<dbReference type="HOGENOM" id="CLU_032118_0_0_4"/>
<keyword evidence="7" id="KW-0812">Transmembrane</keyword>
<reference evidence="9 10" key="1">
    <citation type="submission" date="2014-03" db="EMBL/GenBank/DDBJ databases">
        <title>Genome of Polynucleobacter strain MWH-MoK4.</title>
        <authorList>
            <person name="Hahn M.W."/>
        </authorList>
    </citation>
    <scope>NUCLEOTIDE SEQUENCE [LARGE SCALE GENOMIC DNA]</scope>
    <source>
        <strain evidence="9 10">MWH-MoK4</strain>
    </source>
</reference>
<evidence type="ECO:0000256" key="3">
    <source>
        <dbReference type="ARBA" id="ARBA00022723"/>
    </source>
</evidence>
<feature type="transmembrane region" description="Helical" evidence="7">
    <location>
        <begin position="74"/>
        <end position="103"/>
    </location>
</feature>
<evidence type="ECO:0000313" key="9">
    <source>
        <dbReference type="EMBL" id="AKD25955.1"/>
    </source>
</evidence>
<dbReference type="PANTHER" id="PTHR30176">
    <property type="entry name" value="FERREDOXIN-TYPE PROTEIN NAPH"/>
    <property type="match status" value="1"/>
</dbReference>
<dbReference type="Pfam" id="PF12801">
    <property type="entry name" value="Fer4_5"/>
    <property type="match status" value="1"/>
</dbReference>
<evidence type="ECO:0000256" key="4">
    <source>
        <dbReference type="ARBA" id="ARBA00022982"/>
    </source>
</evidence>
<name>A0A0E3ZKX1_9BURK</name>
<dbReference type="InterPro" id="IPR032879">
    <property type="entry name" value="FixG_C"/>
</dbReference>
<dbReference type="STRING" id="1835254.CL55_00016220"/>
<dbReference type="PROSITE" id="PS51379">
    <property type="entry name" value="4FE4S_FER_2"/>
    <property type="match status" value="1"/>
</dbReference>
<dbReference type="NCBIfam" id="TIGR02745">
    <property type="entry name" value="ccoG_rdxA_fixG"/>
    <property type="match status" value="1"/>
</dbReference>
<dbReference type="InterPro" id="IPR013783">
    <property type="entry name" value="Ig-like_fold"/>
</dbReference>
<feature type="transmembrane region" description="Helical" evidence="7">
    <location>
        <begin position="343"/>
        <end position="363"/>
    </location>
</feature>
<dbReference type="InterPro" id="IPR017900">
    <property type="entry name" value="4Fe4S_Fe_S_CS"/>
</dbReference>
<gene>
    <name evidence="9" type="ORF">CL55_00016220</name>
</gene>
<sequence length="485" mass="55473">MSNHSPIGKPIPIDVIEESLYEIRRKIYPRSVSGLFARWRLILVFATQLLFYGLPWISWNDRQAVLFDLIQRKFYIFGLVLWPQDVIYLTLLLILSALALFLFTAIAGRLFCGYACPQTVYTEIFMWIERKVEGDRFARIRLDGEEWPWGIHKWRLKITKHFLWLLIAFWTGFTFIGYFTPIETLGAAILHLSLGPWQTFWLCFYSFATWGNAGFMREQVCKYMCPYARFQSVMVDKDTFLVTYDKVRGEPRGSRNKSADHTTLGLGDCVDCSICVQVCPTGIDIRDGLQYMCIGCGACIDACDQVMEKVDYPKGLIRYTTERAIEEKETNQSAIRHILRPRVLIYIAFITVLTSAFLISLVTRNPLRVDVMRDRGALAREVDGVRIENIYRIQIMNASENNMNVQLKASGLSDLRILNSQGELVTEIAVGPASNLLIPVKLSTTVGAHEPGNYPIHFDVIGKEVSGSELIIRTRDEKSSFIIPR</sequence>
<dbReference type="Proteomes" id="UP000061135">
    <property type="component" value="Chromosome"/>
</dbReference>
<keyword evidence="3" id="KW-0479">Metal-binding</keyword>
<keyword evidence="7" id="KW-0472">Membrane</keyword>
<evidence type="ECO:0000256" key="5">
    <source>
        <dbReference type="ARBA" id="ARBA00023004"/>
    </source>
</evidence>
<evidence type="ECO:0000256" key="1">
    <source>
        <dbReference type="ARBA" id="ARBA00022448"/>
    </source>
</evidence>
<evidence type="ECO:0000256" key="6">
    <source>
        <dbReference type="ARBA" id="ARBA00023014"/>
    </source>
</evidence>
<protein>
    <submittedName>
        <fullName evidence="9">Cytochrome c oxidase accessory protein FixG</fullName>
    </submittedName>
</protein>
<dbReference type="Pfam" id="PF11614">
    <property type="entry name" value="FixG_C"/>
    <property type="match status" value="1"/>
</dbReference>
<dbReference type="Gene3D" id="2.60.40.10">
    <property type="entry name" value="Immunoglobulins"/>
    <property type="match status" value="1"/>
</dbReference>
<keyword evidence="4" id="KW-0249">Electron transport</keyword>
<evidence type="ECO:0000259" key="8">
    <source>
        <dbReference type="PROSITE" id="PS51379"/>
    </source>
</evidence>
<dbReference type="GO" id="GO:0005886">
    <property type="term" value="C:plasma membrane"/>
    <property type="evidence" value="ECO:0007669"/>
    <property type="project" value="TreeGrafter"/>
</dbReference>
<keyword evidence="1" id="KW-0813">Transport</keyword>
<feature type="transmembrane region" description="Helical" evidence="7">
    <location>
        <begin position="162"/>
        <end position="179"/>
    </location>
</feature>
<dbReference type="InterPro" id="IPR051684">
    <property type="entry name" value="Electron_Trans/Redox"/>
</dbReference>
<keyword evidence="5" id="KW-0408">Iron</keyword>
<proteinExistence type="predicted"/>
<keyword evidence="6" id="KW-0411">Iron-sulfur</keyword>
<evidence type="ECO:0000256" key="7">
    <source>
        <dbReference type="SAM" id="Phobius"/>
    </source>
</evidence>
<accession>A0A0E3ZKX1</accession>
<feature type="domain" description="4Fe-4S ferredoxin-type" evidence="8">
    <location>
        <begin position="260"/>
        <end position="288"/>
    </location>
</feature>
<dbReference type="PATRIC" id="fig|576611.7.peg.1647"/>
<evidence type="ECO:0000313" key="10">
    <source>
        <dbReference type="Proteomes" id="UP000061135"/>
    </source>
</evidence>
<evidence type="ECO:0000256" key="2">
    <source>
        <dbReference type="ARBA" id="ARBA00022485"/>
    </source>
</evidence>
<dbReference type="GO" id="GO:0051539">
    <property type="term" value="F:4 iron, 4 sulfur cluster binding"/>
    <property type="evidence" value="ECO:0007669"/>
    <property type="project" value="UniProtKB-KW"/>
</dbReference>
<dbReference type="PANTHER" id="PTHR30176:SF3">
    <property type="entry name" value="FERREDOXIN-TYPE PROTEIN NAPH"/>
    <property type="match status" value="1"/>
</dbReference>
<feature type="transmembrane region" description="Helical" evidence="7">
    <location>
        <begin position="35"/>
        <end position="54"/>
    </location>
</feature>
<dbReference type="AlphaFoldDB" id="A0A0E3ZKX1"/>